<dbReference type="STRING" id="9402.L5KP23"/>
<feature type="coiled-coil region" evidence="3">
    <location>
        <begin position="421"/>
        <end position="477"/>
    </location>
</feature>
<dbReference type="Proteomes" id="UP000010552">
    <property type="component" value="Unassembled WGS sequence"/>
</dbReference>
<feature type="domain" description="Calponin-homology (CH)" evidence="4">
    <location>
        <begin position="104"/>
        <end position="210"/>
    </location>
</feature>
<dbReference type="SUPFAM" id="SSF46966">
    <property type="entry name" value="Spectrin repeat"/>
    <property type="match status" value="9"/>
</dbReference>
<dbReference type="FunFam" id="1.10.418.10:FF:000089">
    <property type="entry name" value="Spectrin beta chain"/>
    <property type="match status" value="1"/>
</dbReference>
<evidence type="ECO:0000256" key="2">
    <source>
        <dbReference type="ARBA" id="ARBA00023203"/>
    </source>
</evidence>
<dbReference type="FunFam" id="1.10.418.10:FF:000032">
    <property type="entry name" value="utrophin isoform X1"/>
    <property type="match status" value="1"/>
</dbReference>
<dbReference type="InterPro" id="IPR002017">
    <property type="entry name" value="Spectrin_repeat"/>
</dbReference>
<dbReference type="InterPro" id="IPR018159">
    <property type="entry name" value="Spectrin/alpha-actinin"/>
</dbReference>
<dbReference type="Pfam" id="PF00435">
    <property type="entry name" value="Spectrin"/>
    <property type="match status" value="10"/>
</dbReference>
<dbReference type="SUPFAM" id="SSF47576">
    <property type="entry name" value="Calponin-homology domain, CH-domain"/>
    <property type="match status" value="1"/>
</dbReference>
<name>L5KP23_PTEAL</name>
<dbReference type="InterPro" id="IPR001715">
    <property type="entry name" value="CH_dom"/>
</dbReference>
<keyword evidence="1" id="KW-0677">Repeat</keyword>
<feature type="non-terminal residue" evidence="5">
    <location>
        <position position="1"/>
    </location>
</feature>
<dbReference type="Gene3D" id="1.20.58.60">
    <property type="match status" value="7"/>
</dbReference>
<dbReference type="SMART" id="SM00150">
    <property type="entry name" value="SPEC"/>
    <property type="match status" value="11"/>
</dbReference>
<dbReference type="Pfam" id="PF00307">
    <property type="entry name" value="CH"/>
    <property type="match status" value="2"/>
</dbReference>
<dbReference type="CDD" id="cd21233">
    <property type="entry name" value="CH_DMD_rpt2"/>
    <property type="match status" value="1"/>
</dbReference>
<keyword evidence="3" id="KW-0175">Coiled coil</keyword>
<feature type="coiled-coil region" evidence="3">
    <location>
        <begin position="691"/>
        <end position="729"/>
    </location>
</feature>
<dbReference type="FunFam" id="1.20.58.60:FF:000102">
    <property type="entry name" value="utrophin isoform X2"/>
    <property type="match status" value="1"/>
</dbReference>
<dbReference type="PROSITE" id="PS50021">
    <property type="entry name" value="CH"/>
    <property type="match status" value="2"/>
</dbReference>
<evidence type="ECO:0000256" key="1">
    <source>
        <dbReference type="ARBA" id="ARBA00022737"/>
    </source>
</evidence>
<evidence type="ECO:0000313" key="6">
    <source>
        <dbReference type="Proteomes" id="UP000010552"/>
    </source>
</evidence>
<dbReference type="CDD" id="cd00176">
    <property type="entry name" value="SPEC"/>
    <property type="match status" value="5"/>
</dbReference>
<dbReference type="SMART" id="SM00033">
    <property type="entry name" value="CH"/>
    <property type="match status" value="2"/>
</dbReference>
<evidence type="ECO:0000259" key="4">
    <source>
        <dbReference type="PROSITE" id="PS50021"/>
    </source>
</evidence>
<dbReference type="Gene3D" id="1.10.418.10">
    <property type="entry name" value="Calponin-like domain"/>
    <property type="match status" value="2"/>
</dbReference>
<protein>
    <submittedName>
        <fullName evidence="5">Dystrophin</fullName>
    </submittedName>
</protein>
<evidence type="ECO:0000256" key="3">
    <source>
        <dbReference type="SAM" id="Coils"/>
    </source>
</evidence>
<feature type="coiled-coil region" evidence="3">
    <location>
        <begin position="1748"/>
        <end position="1812"/>
    </location>
</feature>
<dbReference type="InterPro" id="IPR036872">
    <property type="entry name" value="CH_dom_sf"/>
</dbReference>
<dbReference type="EMBL" id="KB030633">
    <property type="protein sequence ID" value="ELK13062.1"/>
    <property type="molecule type" value="Genomic_DNA"/>
</dbReference>
<reference evidence="6" key="1">
    <citation type="journal article" date="2013" name="Science">
        <title>Comparative analysis of bat genomes provides insight into the evolution of flight and immunity.</title>
        <authorList>
            <person name="Zhang G."/>
            <person name="Cowled C."/>
            <person name="Shi Z."/>
            <person name="Huang Z."/>
            <person name="Bishop-Lilly K.A."/>
            <person name="Fang X."/>
            <person name="Wynne J.W."/>
            <person name="Xiong Z."/>
            <person name="Baker M.L."/>
            <person name="Zhao W."/>
            <person name="Tachedjian M."/>
            <person name="Zhu Y."/>
            <person name="Zhou P."/>
            <person name="Jiang X."/>
            <person name="Ng J."/>
            <person name="Yang L."/>
            <person name="Wu L."/>
            <person name="Xiao J."/>
            <person name="Feng Y."/>
            <person name="Chen Y."/>
            <person name="Sun X."/>
            <person name="Zhang Y."/>
            <person name="Marsh G.A."/>
            <person name="Crameri G."/>
            <person name="Broder C.C."/>
            <person name="Frey K.G."/>
            <person name="Wang L.F."/>
            <person name="Wang J."/>
        </authorList>
    </citation>
    <scope>NUCLEOTIDE SEQUENCE [LARGE SCALE GENOMIC DNA]</scope>
</reference>
<dbReference type="InterPro" id="IPR001589">
    <property type="entry name" value="Actinin_actin-bd_CS"/>
</dbReference>
<feature type="coiled-coil region" evidence="3">
    <location>
        <begin position="1125"/>
        <end position="1155"/>
    </location>
</feature>
<keyword evidence="6" id="KW-1185">Reference proteome</keyword>
<dbReference type="FunFam" id="1.20.58.60:FF:000075">
    <property type="entry name" value="utrophin isoform X1"/>
    <property type="match status" value="1"/>
</dbReference>
<dbReference type="FunCoup" id="L5KP23">
    <property type="interactions" value="160"/>
</dbReference>
<dbReference type="GO" id="GO:0003779">
    <property type="term" value="F:actin binding"/>
    <property type="evidence" value="ECO:0007669"/>
    <property type="project" value="UniProtKB-KW"/>
</dbReference>
<accession>L5KP23</accession>
<dbReference type="FunFam" id="1.20.58.60:FF:000118">
    <property type="entry name" value="Dystrophin"/>
    <property type="match status" value="1"/>
</dbReference>
<evidence type="ECO:0000313" key="5">
    <source>
        <dbReference type="EMBL" id="ELK13062.1"/>
    </source>
</evidence>
<organism evidence="5 6">
    <name type="scientific">Pteropus alecto</name>
    <name type="common">Black flying fox</name>
    <dbReference type="NCBI Taxonomy" id="9402"/>
    <lineage>
        <taxon>Eukaryota</taxon>
        <taxon>Metazoa</taxon>
        <taxon>Chordata</taxon>
        <taxon>Craniata</taxon>
        <taxon>Vertebrata</taxon>
        <taxon>Euteleostomi</taxon>
        <taxon>Mammalia</taxon>
        <taxon>Eutheria</taxon>
        <taxon>Laurasiatheria</taxon>
        <taxon>Chiroptera</taxon>
        <taxon>Yinpterochiroptera</taxon>
        <taxon>Pteropodoidea</taxon>
        <taxon>Pteropodidae</taxon>
        <taxon>Pteropodinae</taxon>
        <taxon>Pteropus</taxon>
    </lineage>
</organism>
<sequence>QFGKQHIENLFSDLQDGRRLLDLLEGLTGQKLPKEKGSTRVHALNNVNKALRFLQKNNVDLVNIGSTDIVDGNHKLTLGLIWNIILHWQVKNVMKNIMAGLQQTNSEKILLSWVRQSTRNYPQVNVINFTTSWADGLALNALIHSHRPDLFDWNSVVCQQSATQRLEHAFNIAKYQLGIEKLLDPEDVATTYPDKKSILMYITSLFQVLPQQVSIEAIQEVEMLPRPSSVTREEHFQLHHQMHYSQQITVSLAQGYERTPSSPKPRFKSYAYTQAAYVTTSDPTRSPFPSQHLEAPKDKSFGSSFMETEVNLDSYQTALEEVLSWLLSAEDTLQAQGEISNNVEEVKEQFHTHEGYMMDLTSNQGRVGNVLQLGSQLIGSGKLSEDEETEVQEQMNLLNSRWECLRVASMEKQSNLHKVLMDLQNQQLKELNEWLTKTEERTRKMEKEPLGPDLEDLKHQVQQHKVLQEDLEQEQVKVNSLTHMVVVVDESTGEHATAALEEQLKVLGDRWANICRWTEDRWVLLQDILLKWQRFTEEQALKTDLEKKKQTMDKLCSLNQDLLSTLKNTTVTQKMETWLDNFAQRWDNLVQKLEKSSAQISQAVTTTQPSLTQTTVMETVTMVTTREQILVKHGQEEFPPPPPQKKRQIIVDSEIRKRLDVDITELHSWITRSEALLQSPEFAVYRKEGNFSDLKEKVNAIEREKAEKYRKLQDASRSAQALVEQMVNEGVNADSIKQASEQLNSRWIEFCQLLSERLNWLEYQNNIITFYNQLQQLEQMTTTAENWLKTQPTTTSEPAAIKSQLKICKDEVNRLSALQPQIERLKIQSIALQEKGQGPVFLDADFVAFTNHFNQVFADVQAREKELQTIFDTLPPMRYQETMSTIMTWIQQSETKLSIPQVMVTEYEIMEQRLGELQALQSSLQEQQSGLNYLSTTVKDMSKNAPSDISRKYQSEFEEIEGRWKKLSSQLVEYYQKLEDQMSKLRKIQNHIKTLKKWMAEVDVFLKEEWPALGDLEILKKQLKQCRLLVNDIQTIQPSLNSVNEGGQKIKNEAEPEFASRLETELRELNTQWDHMCRQVYARKEALKGALDKTVSLQKDLSEMHEWMTQAEEEYLERDFEYKTPDELQTAVEEMKRAKEEAQQKETKVKLLTESVNSVIAQAPPAAQEALKKELDTLTTNYQWLCTRLNGKCKTLEEVWACWHELLSYLEKANKWLNEVEAKLKTTENIPGGTEEISEVLDSLENLMQHSEDNPNQIRILAQTLTDGGVMDELINEELETFNSRWRELHEEAVRRQKLLEQSIQSAQEIENSLHLIQESLSSIDKQLAAYIADKKIQSDLTSHEISLEEMKKHNQGKEAAQRVLSQIDVAQKRLQDVSMKFRLFQKPANFEQRLQESKMILDEVKMHLPALETKSVEQEVVQSQLNHCVNLYKSLSEVKSEVEMVIKTGRQIVQKKQTENPKELDERITALKLHYNELGAKVTERKQQLEKCLKLSRKMRKEMNALTEWLAATDMELTKRSVVEGMPSNLDSEVAWGKATQKEIEKQKIHLKSVTELGEALKTVLGKKETLVEDKLSLLNSNWIAVTSRAEEWLNLLLEYQKHMETFDQNVDHITNWIIHADSLLDESEKKKPQQKEDVLKRLKAEMNDMRPKVDSTRDQAANLMANRGNHCRKVVEPKISELNHRFAAISHRIKTGKASIPLKELEQFNSDIQKLLEPLEAEIQQGVNLKEEDFNKDMSEDNEGTVKELLQRGDNLQQRITDERKREEIKIKQQLLQTKHNALKEIDRELQKKKEELNAVRRQAEGLSEDGAAMAVEPTQIQLSNRWREIESKFAQFRRLNFAQIHTVHEESVMVMTEDMPLEISYVPSTYLTEITHVSQALSEVEQLLNAPDLCAKDFEDLFKQEESLKTFNTYFFRMSRRFDRSVEKWRRFHYDMKIFNQWLTEAEQFLKKTQIPENWEHAKYKWYLKVRF</sequence>
<dbReference type="FunFam" id="1.20.58.60:FF:000140">
    <property type="entry name" value="dystrophin isoform X1"/>
    <property type="match status" value="1"/>
</dbReference>
<keyword evidence="2" id="KW-0009">Actin-binding</keyword>
<gene>
    <name evidence="5" type="ORF">PAL_GLEAN10003571</name>
</gene>
<feature type="domain" description="Calponin-homology (CH)" evidence="4">
    <location>
        <begin position="1"/>
        <end position="89"/>
    </location>
</feature>
<dbReference type="PANTHER" id="PTHR11915">
    <property type="entry name" value="SPECTRIN/FILAMIN RELATED CYTOSKELETAL PROTEIN"/>
    <property type="match status" value="1"/>
</dbReference>
<dbReference type="FunFam" id="1.20.58.60:FF:000183">
    <property type="entry name" value="dystrophin isoform X2"/>
    <property type="match status" value="1"/>
</dbReference>
<dbReference type="FunFam" id="1.20.58.60:FF:000146">
    <property type="entry name" value="dystrophin isoform X2"/>
    <property type="match status" value="1"/>
</dbReference>
<dbReference type="eggNOG" id="KOG4286">
    <property type="taxonomic scope" value="Eukaryota"/>
</dbReference>
<proteinExistence type="predicted"/>
<dbReference type="PROSITE" id="PS00020">
    <property type="entry name" value="ACTININ_2"/>
    <property type="match status" value="1"/>
</dbReference>
<dbReference type="InParanoid" id="L5KP23"/>